<evidence type="ECO:0000256" key="4">
    <source>
        <dbReference type="ARBA" id="ARBA00022741"/>
    </source>
</evidence>
<evidence type="ECO:0000256" key="7">
    <source>
        <dbReference type="ARBA" id="ARBA00022833"/>
    </source>
</evidence>
<sequence>MASFADILLPVPIPRLFTYEVTAEHVDKAEAGRRVIVPFGQKKVLTGVIVQTHGTKPENYEAREILDVLDDQPVIVDQQLQLIQWMASYYMCTPGEVLNAALPSGLKLSSKSMVQKHPDFDPDDGNHTYSDSEWKVVEALEEKEHLSYDEISQITGVKNIYHLIKSLSAKGAILIFEQLIEKYKPKKERRVRLQASLENDLLALEALFQKLEKKEKQLELVMKYLREVPVNELKERNQLGLSKGEFLSTGLSTSSLGTLVKNGVFEEFDKVISRFGEPKKKEAVIPELTSLQEEKLSEIHGLFEKKSTVLLHGVTGSGKTEIYIRLLQQVLDEGAQALYLLPEIALTAQILRRLKKVFGDKIGIYHSKYSDNERVEVWNGVLSGRFPIVVGVRSSVFLPFNNLSLIIIDEEHESSYKQYDPAPRYHARDTAIMLGQIHHAKILLGSATPSVESYYNAVYEKYGLVALETRFGEVQMPETALIDLKDERKKKRMHGDLSPGLLQAIEQTLEENKQVILFQNRRGYAPYLHCEDCAHIPKCANCSVSLTYHMYRQELLCHYCGFREPLPSHCEACGSAKIKTIGFGTEKLEDDLKVLLPTGRISRMDYDTTRTRSTYEQLIENFENGEIDVLVGTQMITKGLDFDHVELVGILDIDRIIHFPDFRSHERAFQMMTQVSGRAGRRSNNGKVIIQTNNPEQPVFHLVRTNDYKRFYQMEILERESFHYPPFVRMIRVLFRNQDKQLVWETANHYLKSIQTSLGGHRILGPQEPLIARIRNQYHQEITIKLEKGGISIPKAKEFLTQKMEELQQDKIFRQTSVIFDVDPQ</sequence>
<feature type="binding site" evidence="11">
    <location>
        <position position="533"/>
    </location>
    <ligand>
        <name>Zn(2+)</name>
        <dbReference type="ChEBI" id="CHEBI:29105"/>
        <label>1</label>
    </ligand>
</feature>
<dbReference type="InterPro" id="IPR005259">
    <property type="entry name" value="PriA"/>
</dbReference>
<dbReference type="InterPro" id="IPR040498">
    <property type="entry name" value="PriA_CRR"/>
</dbReference>
<dbReference type="HAMAP" id="MF_00983">
    <property type="entry name" value="PriA"/>
    <property type="match status" value="1"/>
</dbReference>
<keyword evidence="4 11" id="KW-0547">Nucleotide-binding</keyword>
<evidence type="ECO:0000256" key="1">
    <source>
        <dbReference type="ARBA" id="ARBA00022515"/>
    </source>
</evidence>
<comment type="catalytic activity">
    <reaction evidence="11">
        <text>Couples ATP hydrolysis with the unwinding of duplex DNA by translocating in the 3'-5' direction.</text>
        <dbReference type="EC" id="5.6.2.4"/>
    </reaction>
</comment>
<keyword evidence="6 11" id="KW-0347">Helicase</keyword>
<dbReference type="InterPro" id="IPR001650">
    <property type="entry name" value="Helicase_C-like"/>
</dbReference>
<dbReference type="InterPro" id="IPR042115">
    <property type="entry name" value="PriA_3primeBD_sf"/>
</dbReference>
<feature type="domain" description="Helicase ATP-binding" evidence="13">
    <location>
        <begin position="300"/>
        <end position="467"/>
    </location>
</feature>
<dbReference type="Gene3D" id="3.40.50.300">
    <property type="entry name" value="P-loop containing nucleotide triphosphate hydrolases"/>
    <property type="match status" value="2"/>
</dbReference>
<evidence type="ECO:0000256" key="2">
    <source>
        <dbReference type="ARBA" id="ARBA00022705"/>
    </source>
</evidence>
<protein>
    <recommendedName>
        <fullName evidence="11">Replication restart protein PriA</fullName>
    </recommendedName>
    <alternativeName>
        <fullName evidence="11">ATP-dependent DNA helicase PriA</fullName>
        <ecNumber evidence="11">5.6.2.4</ecNumber>
    </alternativeName>
    <alternativeName>
        <fullName evidence="11">DNA 3'-5' helicase PriA</fullName>
    </alternativeName>
</protein>
<dbReference type="RefSeq" id="WP_317492399.1">
    <property type="nucleotide sequence ID" value="NZ_CP136051.1"/>
</dbReference>
<feature type="coiled-coil region" evidence="12">
    <location>
        <begin position="194"/>
        <end position="221"/>
    </location>
</feature>
<evidence type="ECO:0000256" key="3">
    <source>
        <dbReference type="ARBA" id="ARBA00022723"/>
    </source>
</evidence>
<dbReference type="InterPro" id="IPR041236">
    <property type="entry name" value="PriA_C"/>
</dbReference>
<name>A0ABZ0J095_9BACT</name>
<feature type="binding site" evidence="11">
    <location>
        <position position="573"/>
    </location>
    <ligand>
        <name>Zn(2+)</name>
        <dbReference type="ChEBI" id="CHEBI:29105"/>
        <label>1</label>
    </ligand>
</feature>
<evidence type="ECO:0000256" key="12">
    <source>
        <dbReference type="SAM" id="Coils"/>
    </source>
</evidence>
<keyword evidence="10 11" id="KW-0413">Isomerase</keyword>
<dbReference type="SMART" id="SM00490">
    <property type="entry name" value="HELICc"/>
    <property type="match status" value="1"/>
</dbReference>
<evidence type="ECO:0000256" key="5">
    <source>
        <dbReference type="ARBA" id="ARBA00022801"/>
    </source>
</evidence>
<comment type="catalytic activity">
    <reaction evidence="11">
        <text>ATP + H2O = ADP + phosphate + H(+)</text>
        <dbReference type="Rhea" id="RHEA:13065"/>
        <dbReference type="ChEBI" id="CHEBI:15377"/>
        <dbReference type="ChEBI" id="CHEBI:15378"/>
        <dbReference type="ChEBI" id="CHEBI:30616"/>
        <dbReference type="ChEBI" id="CHEBI:43474"/>
        <dbReference type="ChEBI" id="CHEBI:456216"/>
        <dbReference type="EC" id="5.6.2.4"/>
    </reaction>
</comment>
<feature type="binding site" evidence="11">
    <location>
        <position position="542"/>
    </location>
    <ligand>
        <name>Zn(2+)</name>
        <dbReference type="ChEBI" id="CHEBI:29105"/>
        <label>2</label>
    </ligand>
</feature>
<dbReference type="PANTHER" id="PTHR30580:SF0">
    <property type="entry name" value="PRIMOSOMAL PROTEIN N"/>
    <property type="match status" value="1"/>
</dbReference>
<dbReference type="Gene3D" id="3.40.1440.60">
    <property type="entry name" value="PriA, 3(prime) DNA-binding domain"/>
    <property type="match status" value="1"/>
</dbReference>
<dbReference type="CDD" id="cd18804">
    <property type="entry name" value="SF2_C_priA"/>
    <property type="match status" value="1"/>
</dbReference>
<dbReference type="PANTHER" id="PTHR30580">
    <property type="entry name" value="PRIMOSOMAL PROTEIN N"/>
    <property type="match status" value="1"/>
</dbReference>
<dbReference type="SMART" id="SM00487">
    <property type="entry name" value="DEXDc"/>
    <property type="match status" value="1"/>
</dbReference>
<keyword evidence="8 11" id="KW-0067">ATP-binding</keyword>
<feature type="binding site" evidence="11">
    <location>
        <position position="539"/>
    </location>
    <ligand>
        <name>Zn(2+)</name>
        <dbReference type="ChEBI" id="CHEBI:29105"/>
        <label>2</label>
    </ligand>
</feature>
<feature type="binding site" evidence="11">
    <location>
        <position position="530"/>
    </location>
    <ligand>
        <name>Zn(2+)</name>
        <dbReference type="ChEBI" id="CHEBI:29105"/>
        <label>1</label>
    </ligand>
</feature>
<reference evidence="15 16" key="1">
    <citation type="journal article" date="2023" name="Microbiol. Resour. Announc.">
        <title>Complete Genome Sequence of Imperialibacter roseus strain P4T.</title>
        <authorList>
            <person name="Tizabi D.R."/>
            <person name="Bachvaroff T."/>
            <person name="Hill R.T."/>
        </authorList>
    </citation>
    <scope>NUCLEOTIDE SEQUENCE [LARGE SCALE GENOMIC DNA]</scope>
    <source>
        <strain evidence="15 16">P4T</strain>
    </source>
</reference>
<dbReference type="Pfam" id="PF00270">
    <property type="entry name" value="DEAD"/>
    <property type="match status" value="1"/>
</dbReference>
<dbReference type="PROSITE" id="PS51194">
    <property type="entry name" value="HELICASE_CTER"/>
    <property type="match status" value="1"/>
</dbReference>
<dbReference type="Pfam" id="PF18074">
    <property type="entry name" value="PriA_C"/>
    <property type="match status" value="1"/>
</dbReference>
<keyword evidence="7 11" id="KW-0862">Zinc</keyword>
<dbReference type="EMBL" id="CP136051">
    <property type="protein sequence ID" value="WOK09794.1"/>
    <property type="molecule type" value="Genomic_DNA"/>
</dbReference>
<evidence type="ECO:0000313" key="15">
    <source>
        <dbReference type="EMBL" id="WOK09794.1"/>
    </source>
</evidence>
<dbReference type="InterPro" id="IPR011545">
    <property type="entry name" value="DEAD/DEAH_box_helicase_dom"/>
</dbReference>
<comment type="subunit">
    <text evidence="11">Component of the replication restart primosome.</text>
</comment>
<dbReference type="InterPro" id="IPR014001">
    <property type="entry name" value="Helicase_ATP-bd"/>
</dbReference>
<evidence type="ECO:0000256" key="11">
    <source>
        <dbReference type="HAMAP-Rule" id="MF_00983"/>
    </source>
</evidence>
<organism evidence="15 16">
    <name type="scientific">Imperialibacter roseus</name>
    <dbReference type="NCBI Taxonomy" id="1324217"/>
    <lineage>
        <taxon>Bacteria</taxon>
        <taxon>Pseudomonadati</taxon>
        <taxon>Bacteroidota</taxon>
        <taxon>Cytophagia</taxon>
        <taxon>Cytophagales</taxon>
        <taxon>Flammeovirgaceae</taxon>
        <taxon>Imperialibacter</taxon>
    </lineage>
</organism>
<evidence type="ECO:0000313" key="16">
    <source>
        <dbReference type="Proteomes" id="UP001302349"/>
    </source>
</evidence>
<comment type="function">
    <text evidence="11">Initiates the restart of stalled replication forks, which reloads the replicative helicase on sites other than the origin of replication. Recognizes and binds to abandoned replication forks and remodels them to uncover a helicase loading site. Promotes assembly of the primosome at these replication forks.</text>
</comment>
<evidence type="ECO:0000259" key="14">
    <source>
        <dbReference type="PROSITE" id="PS51194"/>
    </source>
</evidence>
<gene>
    <name evidence="11 15" type="primary">priA</name>
    <name evidence="15" type="ORF">RT717_01560</name>
</gene>
<proteinExistence type="inferred from homology"/>
<comment type="cofactor">
    <cofactor evidence="11">
        <name>Zn(2+)</name>
        <dbReference type="ChEBI" id="CHEBI:29105"/>
    </cofactor>
    <text evidence="11">Binds 2 zinc ions per subunit.</text>
</comment>
<keyword evidence="2 11" id="KW-0235">DNA replication</keyword>
<dbReference type="Pfam" id="PF18319">
    <property type="entry name" value="Zn_ribbon_PriA"/>
    <property type="match status" value="1"/>
</dbReference>
<evidence type="ECO:0000256" key="6">
    <source>
        <dbReference type="ARBA" id="ARBA00022806"/>
    </source>
</evidence>
<dbReference type="Pfam" id="PF00271">
    <property type="entry name" value="Helicase_C"/>
    <property type="match status" value="1"/>
</dbReference>
<comment type="similarity">
    <text evidence="11">Belongs to the helicase family. PriA subfamily.</text>
</comment>
<feature type="binding site" evidence="11">
    <location>
        <position position="570"/>
    </location>
    <ligand>
        <name>Zn(2+)</name>
        <dbReference type="ChEBI" id="CHEBI:29105"/>
        <label>1</label>
    </ligand>
</feature>
<keyword evidence="1 11" id="KW-0639">Primosome</keyword>
<feature type="domain" description="Helicase C-terminal" evidence="14">
    <location>
        <begin position="565"/>
        <end position="735"/>
    </location>
</feature>
<dbReference type="Pfam" id="PF17764">
    <property type="entry name" value="PriA_3primeBD"/>
    <property type="match status" value="1"/>
</dbReference>
<dbReference type="InterPro" id="IPR027417">
    <property type="entry name" value="P-loop_NTPase"/>
</dbReference>
<dbReference type="SUPFAM" id="SSF52540">
    <property type="entry name" value="P-loop containing nucleoside triphosphate hydrolases"/>
    <property type="match status" value="1"/>
</dbReference>
<keyword evidence="3 11" id="KW-0479">Metal-binding</keyword>
<feature type="binding site" evidence="11">
    <location>
        <position position="557"/>
    </location>
    <ligand>
        <name>Zn(2+)</name>
        <dbReference type="ChEBI" id="CHEBI:29105"/>
        <label>2</label>
    </ligand>
</feature>
<dbReference type="EC" id="5.6.2.4" evidence="11"/>
<evidence type="ECO:0000256" key="8">
    <source>
        <dbReference type="ARBA" id="ARBA00022840"/>
    </source>
</evidence>
<feature type="binding site" evidence="11">
    <location>
        <position position="560"/>
    </location>
    <ligand>
        <name>Zn(2+)</name>
        <dbReference type="ChEBI" id="CHEBI:29105"/>
        <label>2</label>
    </ligand>
</feature>
<evidence type="ECO:0000256" key="9">
    <source>
        <dbReference type="ARBA" id="ARBA00023125"/>
    </source>
</evidence>
<evidence type="ECO:0000259" key="13">
    <source>
        <dbReference type="PROSITE" id="PS51192"/>
    </source>
</evidence>
<evidence type="ECO:0000256" key="10">
    <source>
        <dbReference type="ARBA" id="ARBA00023235"/>
    </source>
</evidence>
<dbReference type="InterPro" id="IPR041222">
    <property type="entry name" value="PriA_3primeBD"/>
</dbReference>
<keyword evidence="5 11" id="KW-0378">Hydrolase</keyword>
<keyword evidence="12" id="KW-0175">Coiled coil</keyword>
<accession>A0ABZ0J095</accession>
<keyword evidence="9 11" id="KW-0238">DNA-binding</keyword>
<dbReference type="PROSITE" id="PS51192">
    <property type="entry name" value="HELICASE_ATP_BIND_1"/>
    <property type="match status" value="1"/>
</dbReference>
<dbReference type="CDD" id="cd17929">
    <property type="entry name" value="DEXHc_priA"/>
    <property type="match status" value="1"/>
</dbReference>
<dbReference type="Proteomes" id="UP001302349">
    <property type="component" value="Chromosome"/>
</dbReference>
<keyword evidence="16" id="KW-1185">Reference proteome</keyword>
<dbReference type="NCBIfam" id="TIGR00595">
    <property type="entry name" value="priA"/>
    <property type="match status" value="1"/>
</dbReference>